<protein>
    <submittedName>
        <fullName evidence="1">Uncharacterized protein</fullName>
    </submittedName>
</protein>
<dbReference type="AlphaFoldDB" id="A0A226CXX2"/>
<keyword evidence="2" id="KW-1185">Reference proteome</keyword>
<dbReference type="EMBL" id="LNIX01000055">
    <property type="protein sequence ID" value="OXA37620.1"/>
    <property type="molecule type" value="Genomic_DNA"/>
</dbReference>
<dbReference type="Proteomes" id="UP000198287">
    <property type="component" value="Unassembled WGS sequence"/>
</dbReference>
<organism evidence="1 2">
    <name type="scientific">Folsomia candida</name>
    <name type="common">Springtail</name>
    <dbReference type="NCBI Taxonomy" id="158441"/>
    <lineage>
        <taxon>Eukaryota</taxon>
        <taxon>Metazoa</taxon>
        <taxon>Ecdysozoa</taxon>
        <taxon>Arthropoda</taxon>
        <taxon>Hexapoda</taxon>
        <taxon>Collembola</taxon>
        <taxon>Entomobryomorpha</taxon>
        <taxon>Isotomoidea</taxon>
        <taxon>Isotomidae</taxon>
        <taxon>Proisotominae</taxon>
        <taxon>Folsomia</taxon>
    </lineage>
</organism>
<name>A0A226CXX2_FOLCA</name>
<sequence>MSQTRIPSKSTTTTGDREVENLIKQIIATHLQQMKISLEIEDLLDDGPISRATIIHDFAERLNYTFTKQKLLYNFIIYNQGCSLLCTMGPPYVTPTYDAPEPSYRPPNIEILHSAPTLRPRGAVRDRIHGFSVGESQCGIWVFQQGVFTGRYEKNTFVRGGYNRGCITGRNGERIYFGVPNDEGAK</sequence>
<accession>A0A226CXX2</accession>
<proteinExistence type="predicted"/>
<evidence type="ECO:0000313" key="1">
    <source>
        <dbReference type="EMBL" id="OXA37620.1"/>
    </source>
</evidence>
<reference evidence="1 2" key="1">
    <citation type="submission" date="2015-12" db="EMBL/GenBank/DDBJ databases">
        <title>The genome of Folsomia candida.</title>
        <authorList>
            <person name="Faddeeva A."/>
            <person name="Derks M.F."/>
            <person name="Anvar Y."/>
            <person name="Smit S."/>
            <person name="Van Straalen N."/>
            <person name="Roelofs D."/>
        </authorList>
    </citation>
    <scope>NUCLEOTIDE SEQUENCE [LARGE SCALE GENOMIC DNA]</scope>
    <source>
        <strain evidence="1 2">VU population</strain>
        <tissue evidence="1">Whole body</tissue>
    </source>
</reference>
<evidence type="ECO:0000313" key="2">
    <source>
        <dbReference type="Proteomes" id="UP000198287"/>
    </source>
</evidence>
<gene>
    <name evidence="1" type="ORF">Fcan01_27623</name>
</gene>
<comment type="caution">
    <text evidence="1">The sequence shown here is derived from an EMBL/GenBank/DDBJ whole genome shotgun (WGS) entry which is preliminary data.</text>
</comment>